<feature type="region of interest" description="Disordered" evidence="2">
    <location>
        <begin position="18"/>
        <end position="80"/>
    </location>
</feature>
<dbReference type="EMBL" id="KV918888">
    <property type="protein sequence ID" value="OSX75868.1"/>
    <property type="molecule type" value="Genomic_DNA"/>
</dbReference>
<evidence type="ECO:0000259" key="3">
    <source>
        <dbReference type="PROSITE" id="PS51671"/>
    </source>
</evidence>
<evidence type="ECO:0000313" key="5">
    <source>
        <dbReference type="Proteomes" id="UP000218209"/>
    </source>
</evidence>
<dbReference type="Proteomes" id="UP000218209">
    <property type="component" value="Unassembled WGS sequence"/>
</dbReference>
<dbReference type="InterPro" id="IPR010043">
    <property type="entry name" value="UTase/UR"/>
</dbReference>
<dbReference type="OrthoDB" id="3022at2759"/>
<dbReference type="PANTHER" id="PTHR47320">
    <property type="entry name" value="BIFUNCTIONAL URIDYLYLTRANSFERASE/URIDYLYL-REMOVING ENZYME"/>
    <property type="match status" value="1"/>
</dbReference>
<evidence type="ECO:0000256" key="1">
    <source>
        <dbReference type="ARBA" id="ARBA00022801"/>
    </source>
</evidence>
<dbReference type="GO" id="GO:0008773">
    <property type="term" value="F:[protein-PII] uridylyltransferase activity"/>
    <property type="evidence" value="ECO:0007669"/>
    <property type="project" value="InterPro"/>
</dbReference>
<evidence type="ECO:0000256" key="2">
    <source>
        <dbReference type="SAM" id="MobiDB-lite"/>
    </source>
</evidence>
<gene>
    <name evidence="4" type="ORF">BU14_0218s0034</name>
</gene>
<reference evidence="4 5" key="1">
    <citation type="submission" date="2017-03" db="EMBL/GenBank/DDBJ databases">
        <title>WGS assembly of Porphyra umbilicalis.</title>
        <authorList>
            <person name="Brawley S.H."/>
            <person name="Blouin N.A."/>
            <person name="Ficko-Blean E."/>
            <person name="Wheeler G.L."/>
            <person name="Lohr M."/>
            <person name="Goodson H.V."/>
            <person name="Jenkins J.W."/>
            <person name="Blaby-Haas C.E."/>
            <person name="Helliwell K.E."/>
            <person name="Chan C."/>
            <person name="Marriage T."/>
            <person name="Bhattacharya D."/>
            <person name="Klein A.S."/>
            <person name="Badis Y."/>
            <person name="Brodie J."/>
            <person name="Cao Y."/>
            <person name="Collen J."/>
            <person name="Dittami S.M."/>
            <person name="Gachon C.M."/>
            <person name="Green B.R."/>
            <person name="Karpowicz S."/>
            <person name="Kim J.W."/>
            <person name="Kudahl U."/>
            <person name="Lin S."/>
            <person name="Michel G."/>
            <person name="Mittag M."/>
            <person name="Olson B.J."/>
            <person name="Pangilinan J."/>
            <person name="Peng Y."/>
            <person name="Qiu H."/>
            <person name="Shu S."/>
            <person name="Singer J.T."/>
            <person name="Smith A.G."/>
            <person name="Sprecher B.N."/>
            <person name="Wagner V."/>
            <person name="Wang W."/>
            <person name="Wang Z.-Y."/>
            <person name="Yan J."/>
            <person name="Yarish C."/>
            <person name="Zoeuner-Riek S."/>
            <person name="Zhuang Y."/>
            <person name="Zou Y."/>
            <person name="Lindquist E.A."/>
            <person name="Grimwood J."/>
            <person name="Barry K."/>
            <person name="Rokhsar D.S."/>
            <person name="Schmutz J."/>
            <person name="Stiller J.W."/>
            <person name="Grossman A.R."/>
            <person name="Prochnik S.E."/>
        </authorList>
    </citation>
    <scope>NUCLEOTIDE SEQUENCE [LARGE SCALE GENOMIC DNA]</scope>
    <source>
        <strain evidence="4">4086291</strain>
    </source>
</reference>
<accession>A0A1X6P4U7</accession>
<organism evidence="4 5">
    <name type="scientific">Porphyra umbilicalis</name>
    <name type="common">Purple laver</name>
    <name type="synonym">Red alga</name>
    <dbReference type="NCBI Taxonomy" id="2786"/>
    <lineage>
        <taxon>Eukaryota</taxon>
        <taxon>Rhodophyta</taxon>
        <taxon>Bangiophyceae</taxon>
        <taxon>Bangiales</taxon>
        <taxon>Bangiaceae</taxon>
        <taxon>Porphyra</taxon>
    </lineage>
</organism>
<dbReference type="InterPro" id="IPR002912">
    <property type="entry name" value="ACT_dom"/>
</dbReference>
<keyword evidence="1" id="KW-0378">Hydrolase</keyword>
<feature type="compositionally biased region" description="Low complexity" evidence="2">
    <location>
        <begin position="55"/>
        <end position="80"/>
    </location>
</feature>
<dbReference type="InterPro" id="IPR045865">
    <property type="entry name" value="ACT-like_dom_sf"/>
</dbReference>
<dbReference type="CDD" id="cd04873">
    <property type="entry name" value="ACT_UUR-ACR-like"/>
    <property type="match status" value="1"/>
</dbReference>
<dbReference type="SUPFAM" id="SSF55021">
    <property type="entry name" value="ACT-like"/>
    <property type="match status" value="1"/>
</dbReference>
<proteinExistence type="predicted"/>
<dbReference type="PROSITE" id="PS51671">
    <property type="entry name" value="ACT"/>
    <property type="match status" value="1"/>
</dbReference>
<dbReference type="PANTHER" id="PTHR47320:SF1">
    <property type="entry name" value="BIFUNCTIONAL URIDYLYLTRANSFERASE_URIDYLYL-REMOVING ENZYME"/>
    <property type="match status" value="1"/>
</dbReference>
<evidence type="ECO:0000313" key="4">
    <source>
        <dbReference type="EMBL" id="OSX75868.1"/>
    </source>
</evidence>
<keyword evidence="5" id="KW-1185">Reference proteome</keyword>
<feature type="domain" description="ACT" evidence="3">
    <location>
        <begin position="243"/>
        <end position="328"/>
    </location>
</feature>
<sequence>MLAFGLGVGCVSSRPSCRGGLAVRASPPSPGGDCSRVVRAQLSSSAPPPKPPPSSASTKNAASGAVTSTDPTPSPAPTVSGKELLSSAALEKALPLNKYVFPMRDTNTTVFFDHNASAKTTVMLVFTHDRHGLILDLVSVLKALDIRCHRYLTTEDDSLALIMARLEGELLSIKGLGLKTSNTVALHITDELTGLKVQDEAKLEQIRTCIRLELKSPYPRPPVGTLDFHRVVAERVRAGRYSILTVQTTDRPRLLARTSGYLSLIGVDVSSATIRTLGSRVENSFYVVDSNTKGPLSDEALDRAVEAVLRALRVCCPDDECVVESLWFQRREGHCLVVTEAVFIDMVDNAELQAFSKYETPNFRGRLPNAPYMEVTVEEAFADESRMEED</sequence>
<dbReference type="AlphaFoldDB" id="A0A1X6P4U7"/>
<dbReference type="GO" id="GO:0016787">
    <property type="term" value="F:hydrolase activity"/>
    <property type="evidence" value="ECO:0007669"/>
    <property type="project" value="UniProtKB-KW"/>
</dbReference>
<protein>
    <recommendedName>
        <fullName evidence="3">ACT domain-containing protein</fullName>
    </recommendedName>
</protein>
<name>A0A1X6P4U7_PORUM</name>